<accession>A0ABX1VBJ3</accession>
<dbReference type="SUPFAM" id="SSF69754">
    <property type="entry name" value="Ribosome binding protein Y (YfiA homologue)"/>
    <property type="match status" value="1"/>
</dbReference>
<dbReference type="RefSeq" id="WP_171183350.1">
    <property type="nucleotide sequence ID" value="NZ_WTPX01000008.1"/>
</dbReference>
<feature type="region of interest" description="Disordered" evidence="1">
    <location>
        <begin position="251"/>
        <end position="303"/>
    </location>
</feature>
<comment type="caution">
    <text evidence="2">The sequence shown here is derived from an EMBL/GenBank/DDBJ whole genome shotgun (WGS) entry which is preliminary data.</text>
</comment>
<evidence type="ECO:0008006" key="4">
    <source>
        <dbReference type="Google" id="ProtNLM"/>
    </source>
</evidence>
<protein>
    <recommendedName>
        <fullName evidence="4">Ribosome-associated translation inhibitor RaiA</fullName>
    </recommendedName>
</protein>
<evidence type="ECO:0000313" key="2">
    <source>
        <dbReference type="EMBL" id="NNJ24421.1"/>
    </source>
</evidence>
<dbReference type="Proteomes" id="UP000609651">
    <property type="component" value="Unassembled WGS sequence"/>
</dbReference>
<evidence type="ECO:0000256" key="1">
    <source>
        <dbReference type="SAM" id="MobiDB-lite"/>
    </source>
</evidence>
<sequence>MTAAATAPTADRYSDESYNLKLELDTKGCSFGPGEIRKMEKDLDALAKLTEEMPVSDLHVTIAWFEHSQEYHVKTSLVTSGRILFTGEHDSVAHPAYQKCIRKLVSKLKAYKDRMETQDNRRAKLAEGTIQQVTPDVQPELDALERAIHARDYLAFRQEMAGFDGSLRDRVGRWVQRYPSLDREIGARLPIADVMEEVYLTAYDEFLERPGEMRLGDWLDGLVDPAVRNLLRHPEEEAEEISFARTLREMQTSEVHTGPGGSDPDADDPTNAEPGHRSIGGTHVAPVPSDESNDGPESSAKPR</sequence>
<evidence type="ECO:0000313" key="3">
    <source>
        <dbReference type="Proteomes" id="UP000609651"/>
    </source>
</evidence>
<name>A0ABX1VBJ3_9PLAN</name>
<organism evidence="2 3">
    <name type="scientific">Alienimonas chondri</name>
    <dbReference type="NCBI Taxonomy" id="2681879"/>
    <lineage>
        <taxon>Bacteria</taxon>
        <taxon>Pseudomonadati</taxon>
        <taxon>Planctomycetota</taxon>
        <taxon>Planctomycetia</taxon>
        <taxon>Planctomycetales</taxon>
        <taxon>Planctomycetaceae</taxon>
        <taxon>Alienimonas</taxon>
    </lineage>
</organism>
<proteinExistence type="predicted"/>
<gene>
    <name evidence="2" type="ORF">LzC2_04780</name>
</gene>
<reference evidence="2 3" key="1">
    <citation type="journal article" date="2020" name="Syst. Appl. Microbiol.">
        <title>Alienimonas chondri sp. nov., a novel planctomycete isolated from the biofilm of the red alga Chondrus crispus.</title>
        <authorList>
            <person name="Vitorino I."/>
            <person name="Albuquerque L."/>
            <person name="Wiegand S."/>
            <person name="Kallscheuer N."/>
            <person name="da Costa M.S."/>
            <person name="Lobo-da-Cunha A."/>
            <person name="Jogler C."/>
            <person name="Lage O.M."/>
        </authorList>
    </citation>
    <scope>NUCLEOTIDE SEQUENCE [LARGE SCALE GENOMIC DNA]</scope>
    <source>
        <strain evidence="2 3">LzC2</strain>
    </source>
</reference>
<dbReference type="InterPro" id="IPR036567">
    <property type="entry name" value="RHF-like"/>
</dbReference>
<keyword evidence="3" id="KW-1185">Reference proteome</keyword>
<dbReference type="EMBL" id="WTPX01000008">
    <property type="protein sequence ID" value="NNJ24421.1"/>
    <property type="molecule type" value="Genomic_DNA"/>
</dbReference>